<dbReference type="KEGG" id="psty:BFS30_15200"/>
<evidence type="ECO:0000313" key="8">
    <source>
        <dbReference type="EMBL" id="AOM78406.1"/>
    </source>
</evidence>
<keyword evidence="4" id="KW-0472">Membrane</keyword>
<evidence type="ECO:0000256" key="3">
    <source>
        <dbReference type="ARBA" id="ARBA00022729"/>
    </source>
</evidence>
<proteinExistence type="inferred from homology"/>
<dbReference type="InterPro" id="IPR011990">
    <property type="entry name" value="TPR-like_helical_dom_sf"/>
</dbReference>
<dbReference type="InterPro" id="IPR012944">
    <property type="entry name" value="SusD_RagB_dom"/>
</dbReference>
<protein>
    <recommendedName>
        <fullName evidence="10">SusD family protein</fullName>
    </recommendedName>
</protein>
<keyword evidence="3" id="KW-0732">Signal</keyword>
<dbReference type="Proteomes" id="UP000094313">
    <property type="component" value="Chromosome"/>
</dbReference>
<evidence type="ECO:0000259" key="7">
    <source>
        <dbReference type="Pfam" id="PF14322"/>
    </source>
</evidence>
<dbReference type="Pfam" id="PF07980">
    <property type="entry name" value="SusD_RagB"/>
    <property type="match status" value="1"/>
</dbReference>
<dbReference type="GO" id="GO:0009279">
    <property type="term" value="C:cell outer membrane"/>
    <property type="evidence" value="ECO:0007669"/>
    <property type="project" value="UniProtKB-SubCell"/>
</dbReference>
<sequence>MKLNRISFILLGAVPILSLLSCKKYLDEAPDNRTEINSVEKVAQLVATAYPSADYLTFAEAASDNTEDKGVGIGSTDEMFDLPYAWIDVIGTGTNSTSSYWNGCYEAIAAANQALEAIEKENLGPSVLPYKGEALVARAYAHFMLTILFATPYEQGAANDAPGVPYITAPETKVIVQYSRGTVKSTYEQIEKDLEEGLKLLSSGSVYKAPKFHFTPAAAHAFASRFYLFKGEWQKVIDHATLTVPGNDFASNLRLITTALKDMTGEEFNAAFNSSAQKYNLLLSNTYSTYHYQWGPRHGYGAKLVKMFTTPNVTGKILGNRVVSYGVPQYTTYKHKGYFFNTGPGIGFPYLTTASLTVDETLMNRAEAYAELGQNDLALKDINDFYSVRTDNYNPINDAVTLEKINSFYGISDPKQGLIRTVLDAKKAEFLQEGMRWFDIIRRKLTVVHNNFDATGLETFSELKHGDKRRIFQLPKEVKLSGIELNPR</sequence>
<keyword evidence="9" id="KW-1185">Reference proteome</keyword>
<comment type="similarity">
    <text evidence="2">Belongs to the SusD family.</text>
</comment>
<comment type="subcellular location">
    <subcellularLocation>
        <location evidence="1">Cell outer membrane</location>
    </subcellularLocation>
</comment>
<reference evidence="8 9" key="1">
    <citation type="submission" date="2016-08" db="EMBL/GenBank/DDBJ databases">
        <authorList>
            <person name="Seilhamer J.J."/>
        </authorList>
    </citation>
    <scope>NUCLEOTIDE SEQUENCE [LARGE SCALE GENOMIC DNA]</scope>
    <source>
        <strain evidence="8 9">DX4</strain>
    </source>
</reference>
<feature type="domain" description="RagB/SusD" evidence="6">
    <location>
        <begin position="360"/>
        <end position="446"/>
    </location>
</feature>
<keyword evidence="5" id="KW-0998">Cell outer membrane</keyword>
<name>A0A1D7QIA6_9SPHI</name>
<dbReference type="Gene3D" id="1.25.40.390">
    <property type="match status" value="1"/>
</dbReference>
<evidence type="ECO:0000313" key="9">
    <source>
        <dbReference type="Proteomes" id="UP000094313"/>
    </source>
</evidence>
<dbReference type="AlphaFoldDB" id="A0A1D7QIA6"/>
<evidence type="ECO:0008006" key="10">
    <source>
        <dbReference type="Google" id="ProtNLM"/>
    </source>
</evidence>
<dbReference type="OrthoDB" id="1147023at2"/>
<dbReference type="Pfam" id="PF14322">
    <property type="entry name" value="SusD-like_3"/>
    <property type="match status" value="1"/>
</dbReference>
<dbReference type="PROSITE" id="PS51257">
    <property type="entry name" value="PROKAR_LIPOPROTEIN"/>
    <property type="match status" value="1"/>
</dbReference>
<evidence type="ECO:0000256" key="5">
    <source>
        <dbReference type="ARBA" id="ARBA00023237"/>
    </source>
</evidence>
<dbReference type="EMBL" id="CP017141">
    <property type="protein sequence ID" value="AOM78406.1"/>
    <property type="molecule type" value="Genomic_DNA"/>
</dbReference>
<evidence type="ECO:0000256" key="2">
    <source>
        <dbReference type="ARBA" id="ARBA00006275"/>
    </source>
</evidence>
<dbReference type="RefSeq" id="WP_069380071.1">
    <property type="nucleotide sequence ID" value="NZ_CP017141.1"/>
</dbReference>
<evidence type="ECO:0000256" key="4">
    <source>
        <dbReference type="ARBA" id="ARBA00023136"/>
    </source>
</evidence>
<evidence type="ECO:0000259" key="6">
    <source>
        <dbReference type="Pfam" id="PF07980"/>
    </source>
</evidence>
<dbReference type="InterPro" id="IPR033985">
    <property type="entry name" value="SusD-like_N"/>
</dbReference>
<feature type="domain" description="SusD-like N-terminal" evidence="7">
    <location>
        <begin position="24"/>
        <end position="228"/>
    </location>
</feature>
<accession>A0A1D7QIA6</accession>
<evidence type="ECO:0000256" key="1">
    <source>
        <dbReference type="ARBA" id="ARBA00004442"/>
    </source>
</evidence>
<dbReference type="SUPFAM" id="SSF48452">
    <property type="entry name" value="TPR-like"/>
    <property type="match status" value="1"/>
</dbReference>
<organism evidence="8 9">
    <name type="scientific">Pedobacter steynii</name>
    <dbReference type="NCBI Taxonomy" id="430522"/>
    <lineage>
        <taxon>Bacteria</taxon>
        <taxon>Pseudomonadati</taxon>
        <taxon>Bacteroidota</taxon>
        <taxon>Sphingobacteriia</taxon>
        <taxon>Sphingobacteriales</taxon>
        <taxon>Sphingobacteriaceae</taxon>
        <taxon>Pedobacter</taxon>
    </lineage>
</organism>
<gene>
    <name evidence="8" type="ORF">BFS30_15200</name>
</gene>